<protein>
    <submittedName>
        <fullName evidence="1">Uncharacterized protein</fullName>
    </submittedName>
</protein>
<dbReference type="GeneID" id="63844420"/>
<dbReference type="AlphaFoldDB" id="A0A9P4G900"/>
<proteinExistence type="predicted"/>
<accession>A0A9P4G900</accession>
<evidence type="ECO:0000313" key="2">
    <source>
        <dbReference type="Proteomes" id="UP000800039"/>
    </source>
</evidence>
<dbReference type="EMBL" id="ML976619">
    <property type="protein sequence ID" value="KAF1841091.1"/>
    <property type="molecule type" value="Genomic_DNA"/>
</dbReference>
<comment type="caution">
    <text evidence="1">The sequence shown here is derived from an EMBL/GenBank/DDBJ whole genome shotgun (WGS) entry which is preliminary data.</text>
</comment>
<gene>
    <name evidence="1" type="ORF">K460DRAFT_198485</name>
</gene>
<dbReference type="OrthoDB" id="3692973at2759"/>
<keyword evidence="2" id="KW-1185">Reference proteome</keyword>
<name>A0A9P4G900_9PLEO</name>
<reference evidence="1" key="1">
    <citation type="submission" date="2020-01" db="EMBL/GenBank/DDBJ databases">
        <authorList>
            <consortium name="DOE Joint Genome Institute"/>
            <person name="Haridas S."/>
            <person name="Albert R."/>
            <person name="Binder M."/>
            <person name="Bloem J."/>
            <person name="Labutti K."/>
            <person name="Salamov A."/>
            <person name="Andreopoulos B."/>
            <person name="Baker S.E."/>
            <person name="Barry K."/>
            <person name="Bills G."/>
            <person name="Bluhm B.H."/>
            <person name="Cannon C."/>
            <person name="Castanera R."/>
            <person name="Culley D.E."/>
            <person name="Daum C."/>
            <person name="Ezra D."/>
            <person name="Gonzalez J.B."/>
            <person name="Henrissat B."/>
            <person name="Kuo A."/>
            <person name="Liang C."/>
            <person name="Lipzen A."/>
            <person name="Lutzoni F."/>
            <person name="Magnuson J."/>
            <person name="Mondo S."/>
            <person name="Nolan M."/>
            <person name="Ohm R."/>
            <person name="Pangilinan J."/>
            <person name="Park H.-J."/>
            <person name="Ramirez L."/>
            <person name="Alfaro M."/>
            <person name="Sun H."/>
            <person name="Tritt A."/>
            <person name="Yoshinaga Y."/>
            <person name="Zwiers L.-H."/>
            <person name="Turgeon B.G."/>
            <person name="Goodwin S.B."/>
            <person name="Spatafora J.W."/>
            <person name="Crous P.W."/>
            <person name="Grigoriev I.V."/>
        </authorList>
    </citation>
    <scope>NUCLEOTIDE SEQUENCE</scope>
    <source>
        <strain evidence="1">CBS 394.84</strain>
    </source>
</reference>
<dbReference type="RefSeq" id="XP_040783654.1">
    <property type="nucleotide sequence ID" value="XM_040927168.1"/>
</dbReference>
<evidence type="ECO:0000313" key="1">
    <source>
        <dbReference type="EMBL" id="KAF1841091.1"/>
    </source>
</evidence>
<dbReference type="Proteomes" id="UP000800039">
    <property type="component" value="Unassembled WGS sequence"/>
</dbReference>
<sequence>MNKIVHEGPSATKPAHWDTSPAPNFHTSLLFKALLLASTLSRSFSNISEQNSRTMRLPTFIASVFVAATPIVATPIQSLSLAEGPPGNVFDANAKIYSLKDTGIGNIYIITDKIDGYFMRPVSFHVEQDYVCKFYSESTRGIGSLIGTYEGPLDGTFGDDWAAFYQCSQIAGKAVPKVRVIGLYPAGRFT</sequence>
<organism evidence="1 2">
    <name type="scientific">Cucurbitaria berberidis CBS 394.84</name>
    <dbReference type="NCBI Taxonomy" id="1168544"/>
    <lineage>
        <taxon>Eukaryota</taxon>
        <taxon>Fungi</taxon>
        <taxon>Dikarya</taxon>
        <taxon>Ascomycota</taxon>
        <taxon>Pezizomycotina</taxon>
        <taxon>Dothideomycetes</taxon>
        <taxon>Pleosporomycetidae</taxon>
        <taxon>Pleosporales</taxon>
        <taxon>Pleosporineae</taxon>
        <taxon>Cucurbitariaceae</taxon>
        <taxon>Cucurbitaria</taxon>
    </lineage>
</organism>